<keyword evidence="5" id="KW-1185">Reference proteome</keyword>
<feature type="repeat" description="ANK" evidence="3">
    <location>
        <begin position="237"/>
        <end position="272"/>
    </location>
</feature>
<dbReference type="Gene3D" id="1.25.40.20">
    <property type="entry name" value="Ankyrin repeat-containing domain"/>
    <property type="match status" value="2"/>
</dbReference>
<keyword evidence="1" id="KW-0677">Repeat</keyword>
<dbReference type="PANTHER" id="PTHR24198">
    <property type="entry name" value="ANKYRIN REPEAT AND PROTEIN KINASE DOMAIN-CONTAINING PROTEIN"/>
    <property type="match status" value="1"/>
</dbReference>
<organism evidence="4 5">
    <name type="scientific">Trichogramma kaykai</name>
    <dbReference type="NCBI Taxonomy" id="54128"/>
    <lineage>
        <taxon>Eukaryota</taxon>
        <taxon>Metazoa</taxon>
        <taxon>Ecdysozoa</taxon>
        <taxon>Arthropoda</taxon>
        <taxon>Hexapoda</taxon>
        <taxon>Insecta</taxon>
        <taxon>Pterygota</taxon>
        <taxon>Neoptera</taxon>
        <taxon>Endopterygota</taxon>
        <taxon>Hymenoptera</taxon>
        <taxon>Apocrita</taxon>
        <taxon>Proctotrupomorpha</taxon>
        <taxon>Chalcidoidea</taxon>
        <taxon>Trichogrammatidae</taxon>
        <taxon>Trichogramma</taxon>
    </lineage>
</organism>
<evidence type="ECO:0000256" key="2">
    <source>
        <dbReference type="ARBA" id="ARBA00023043"/>
    </source>
</evidence>
<gene>
    <name evidence="4" type="ORF">TKK_003734</name>
</gene>
<dbReference type="Pfam" id="PF12796">
    <property type="entry name" value="Ank_2"/>
    <property type="match status" value="1"/>
</dbReference>
<dbReference type="InterPro" id="IPR002110">
    <property type="entry name" value="Ankyrin_rpt"/>
</dbReference>
<dbReference type="PRINTS" id="PR01415">
    <property type="entry name" value="ANKYRIN"/>
</dbReference>
<feature type="repeat" description="ANK" evidence="3">
    <location>
        <begin position="309"/>
        <end position="341"/>
    </location>
</feature>
<feature type="repeat" description="ANK" evidence="3">
    <location>
        <begin position="164"/>
        <end position="196"/>
    </location>
</feature>
<dbReference type="PANTHER" id="PTHR24198:SF165">
    <property type="entry name" value="ANKYRIN REPEAT-CONTAINING PROTEIN-RELATED"/>
    <property type="match status" value="1"/>
</dbReference>
<evidence type="ECO:0000256" key="3">
    <source>
        <dbReference type="PROSITE-ProRule" id="PRU00023"/>
    </source>
</evidence>
<dbReference type="InterPro" id="IPR036770">
    <property type="entry name" value="Ankyrin_rpt-contain_sf"/>
</dbReference>
<proteinExistence type="predicted"/>
<dbReference type="PROSITE" id="PS50088">
    <property type="entry name" value="ANK_REPEAT"/>
    <property type="match status" value="4"/>
</dbReference>
<name>A0ABD2XF07_9HYME</name>
<sequence length="437" mass="50223">MFHVPKELKALKIMHGNVNWKIQKERRKFLNQVYFLIGNWKGPFPNLRHIFSTEEIESLLIESLKNLKAEILIEFLINTGYEDEPVHDARGKPQLRRTTPLHYAAKRETRYNVINELFKIYNKFDVNYTDETGLSHFHVACMTGCEYAVEKFLEFGIDPNFRSNSKSPLQIALSEKHQHIVRLLIKRGADPNSADADGLTHLHIICKEPGNYDLARIFFEICDEVNKTVPVNAQDKFGNTPLLFALQFMGYQEQEMTKMLLRRGANLNLVNKNGLMTFHIICQKEWAYTLVKFIDNHHPPLQVNARDQFGNTPLHIALNHHCTKLARLLLKRGADPNLTNAKGLTALQIICTKNCDSYDVMKLFEINKKAKRPIQVNKQDSFGNTALHFALHQRNNKMVVRLLLEKGANPNLANAEGSTALHYRSTPETVRVGLRFS</sequence>
<dbReference type="Pfam" id="PF00023">
    <property type="entry name" value="Ank"/>
    <property type="match status" value="1"/>
</dbReference>
<comment type="caution">
    <text evidence="4">The sequence shown here is derived from an EMBL/GenBank/DDBJ whole genome shotgun (WGS) entry which is preliminary data.</text>
</comment>
<dbReference type="Pfam" id="PF13857">
    <property type="entry name" value="Ank_5"/>
    <property type="match status" value="2"/>
</dbReference>
<dbReference type="EMBL" id="JBJJXI010000030">
    <property type="protein sequence ID" value="KAL3403454.1"/>
    <property type="molecule type" value="Genomic_DNA"/>
</dbReference>
<dbReference type="SUPFAM" id="SSF48403">
    <property type="entry name" value="Ankyrin repeat"/>
    <property type="match status" value="2"/>
</dbReference>
<dbReference type="AlphaFoldDB" id="A0ABD2XF07"/>
<keyword evidence="2 3" id="KW-0040">ANK repeat</keyword>
<dbReference type="PROSITE" id="PS50297">
    <property type="entry name" value="ANK_REP_REGION"/>
    <property type="match status" value="4"/>
</dbReference>
<dbReference type="SMART" id="SM00248">
    <property type="entry name" value="ANK"/>
    <property type="match status" value="7"/>
</dbReference>
<accession>A0ABD2XF07</accession>
<evidence type="ECO:0000313" key="5">
    <source>
        <dbReference type="Proteomes" id="UP001627154"/>
    </source>
</evidence>
<evidence type="ECO:0000256" key="1">
    <source>
        <dbReference type="ARBA" id="ARBA00022737"/>
    </source>
</evidence>
<reference evidence="4 5" key="1">
    <citation type="journal article" date="2024" name="bioRxiv">
        <title>A reference genome for Trichogramma kaykai: A tiny desert-dwelling parasitoid wasp with competing sex-ratio distorters.</title>
        <authorList>
            <person name="Culotta J."/>
            <person name="Lindsey A.R."/>
        </authorList>
    </citation>
    <scope>NUCLEOTIDE SEQUENCE [LARGE SCALE GENOMIC DNA]</scope>
    <source>
        <strain evidence="4 5">KSX58</strain>
    </source>
</reference>
<protein>
    <submittedName>
        <fullName evidence="4">Uncharacterized protein</fullName>
    </submittedName>
</protein>
<dbReference type="Proteomes" id="UP001627154">
    <property type="component" value="Unassembled WGS sequence"/>
</dbReference>
<evidence type="ECO:0000313" key="4">
    <source>
        <dbReference type="EMBL" id="KAL3403454.1"/>
    </source>
</evidence>
<feature type="repeat" description="ANK" evidence="3">
    <location>
        <begin position="382"/>
        <end position="415"/>
    </location>
</feature>